<sequence length="743" mass="84156">MTTHQEIVRTITDSEWGIKVLNQLDTQPDTGSILRETLFETWYLFSHLENDTITSRTKPVTLINEACPDRDTFSSETNCTQICTNPDTLFASWKTLWQCLSLAVLTIGNATFSNSLKRPPGEFGALSPSVQINDALWEYGILYDSDFDGRSVLDLTYQCASASCREMTMGECSIGQLDSGFFQSEKLEWIKMSKALESLCYGLESDINIDIAGPGILITYITQTAMAVFAWAFFLVLAVSDSIQNSTSILGCVFRKKNMDHRSSVLGFLGRTNIAHATSTFLAELHEAQCFFVAAIEIALINANSRPAIFTGADNWQSLLWNRDSIRFLAGMGVWPIILAQISLRRAQLDSMYYLLLSTIAVILAGVAADTASKPDPDNVYRMFADLNNLEECGGNPSLRTFCVEERSSMYWFVFPADSIYAFIALLAIIWWIKLWNVIVSSSWFIQRQKPLSNEQHEDWERLKRISFKFSLVLIHAAEAGALACICLGLLGIRRPLLDLLLRGESGTWSVGQLVAVLIWVPVISKYAHLVIQTEAKQAKTAQDSNAEAKPSTTNEQPEEQKPTLTEKDLEFDFDYSQIRDPRRTPGRVKRPRYEERELSEEWLSKFHIPNHKSPHTDPLHTFYDLHKCHKKGPNGTPTYDSAGFQLDYKKRGVEEKQLAYETFFVDGKGPEADSVSVMDLIKDQMSKDLNVPYHHIDAKEIKNWGEKGFEKVKADEWWSRLNEVERARFSTMHRGAALRKKL</sequence>
<feature type="region of interest" description="Disordered" evidence="1">
    <location>
        <begin position="539"/>
        <end position="567"/>
    </location>
</feature>
<keyword evidence="2" id="KW-0812">Transmembrane</keyword>
<feature type="transmembrane region" description="Helical" evidence="2">
    <location>
        <begin position="466"/>
        <end position="491"/>
    </location>
</feature>
<feature type="transmembrane region" description="Helical" evidence="2">
    <location>
        <begin position="420"/>
        <end position="446"/>
    </location>
</feature>
<keyword evidence="2" id="KW-0472">Membrane</keyword>
<proteinExistence type="predicted"/>
<accession>A0AAN6HJ12</accession>
<feature type="transmembrane region" description="Helical" evidence="2">
    <location>
        <begin position="351"/>
        <end position="369"/>
    </location>
</feature>
<dbReference type="Proteomes" id="UP000537989">
    <property type="component" value="Unassembled WGS sequence"/>
</dbReference>
<dbReference type="EMBL" id="JAAMOD010000045">
    <property type="protein sequence ID" value="KAF5244748.1"/>
    <property type="molecule type" value="Genomic_DNA"/>
</dbReference>
<feature type="transmembrane region" description="Helical" evidence="2">
    <location>
        <begin position="217"/>
        <end position="239"/>
    </location>
</feature>
<comment type="caution">
    <text evidence="3">The sequence shown here is derived from an EMBL/GenBank/DDBJ whole genome shotgun (WGS) entry which is preliminary data.</text>
</comment>
<dbReference type="AlphaFoldDB" id="A0AAN6HJ12"/>
<name>A0AAN6HJ12_FUSAU</name>
<feature type="transmembrane region" description="Helical" evidence="2">
    <location>
        <begin position="326"/>
        <end position="344"/>
    </location>
</feature>
<feature type="compositionally biased region" description="Polar residues" evidence="1">
    <location>
        <begin position="540"/>
        <end position="556"/>
    </location>
</feature>
<keyword evidence="2" id="KW-1133">Transmembrane helix</keyword>
<gene>
    <name evidence="3" type="ORF">FAUST_2265</name>
</gene>
<evidence type="ECO:0000313" key="3">
    <source>
        <dbReference type="EMBL" id="KAF5244748.1"/>
    </source>
</evidence>
<evidence type="ECO:0000256" key="2">
    <source>
        <dbReference type="SAM" id="Phobius"/>
    </source>
</evidence>
<evidence type="ECO:0000256" key="1">
    <source>
        <dbReference type="SAM" id="MobiDB-lite"/>
    </source>
</evidence>
<feature type="transmembrane region" description="Helical" evidence="2">
    <location>
        <begin position="511"/>
        <end position="532"/>
    </location>
</feature>
<protein>
    <submittedName>
        <fullName evidence="3">Uncharacterized protein</fullName>
    </submittedName>
</protein>
<reference evidence="3 4" key="1">
    <citation type="submission" date="2020-02" db="EMBL/GenBank/DDBJ databases">
        <title>Identification and distribution of gene clusters putatively required for synthesis of sphingolipid metabolism inhibitors in phylogenetically diverse species of the filamentous fungus Fusarium.</title>
        <authorList>
            <person name="Kim H.-S."/>
            <person name="Busman M."/>
            <person name="Brown D.W."/>
            <person name="Divon H."/>
            <person name="Uhlig S."/>
            <person name="Proctor R.H."/>
        </authorList>
    </citation>
    <scope>NUCLEOTIDE SEQUENCE [LARGE SCALE GENOMIC DNA]</scope>
    <source>
        <strain evidence="3 4">NRRL 2903</strain>
    </source>
</reference>
<organism evidence="3 4">
    <name type="scientific">Fusarium austroamericanum</name>
    <dbReference type="NCBI Taxonomy" id="282268"/>
    <lineage>
        <taxon>Eukaryota</taxon>
        <taxon>Fungi</taxon>
        <taxon>Dikarya</taxon>
        <taxon>Ascomycota</taxon>
        <taxon>Pezizomycotina</taxon>
        <taxon>Sordariomycetes</taxon>
        <taxon>Hypocreomycetidae</taxon>
        <taxon>Hypocreales</taxon>
        <taxon>Nectriaceae</taxon>
        <taxon>Fusarium</taxon>
    </lineage>
</organism>
<keyword evidence="4" id="KW-1185">Reference proteome</keyword>
<evidence type="ECO:0000313" key="4">
    <source>
        <dbReference type="Proteomes" id="UP000537989"/>
    </source>
</evidence>